<dbReference type="Pfam" id="PF05721">
    <property type="entry name" value="PhyH"/>
    <property type="match status" value="1"/>
</dbReference>
<accession>Q2U4F5</accession>
<protein>
    <submittedName>
        <fullName evidence="5">DNA, SC020</fullName>
    </submittedName>
</protein>
<dbReference type="Pfam" id="PF07690">
    <property type="entry name" value="MFS_1"/>
    <property type="match status" value="1"/>
</dbReference>
<evidence type="ECO:0000313" key="6">
    <source>
        <dbReference type="Proteomes" id="UP000006564"/>
    </source>
</evidence>
<dbReference type="HOGENOM" id="CLU_327882_0_0_1"/>
<feature type="transmembrane region" description="Helical" evidence="3">
    <location>
        <begin position="567"/>
        <end position="587"/>
    </location>
</feature>
<keyword evidence="3" id="KW-1133">Transmembrane helix</keyword>
<dbReference type="SUPFAM" id="SSF51197">
    <property type="entry name" value="Clavaminate synthase-like"/>
    <property type="match status" value="1"/>
</dbReference>
<feature type="transmembrane region" description="Helical" evidence="3">
    <location>
        <begin position="599"/>
        <end position="619"/>
    </location>
</feature>
<feature type="transmembrane region" description="Helical" evidence="3">
    <location>
        <begin position="442"/>
        <end position="470"/>
    </location>
</feature>
<feature type="transmembrane region" description="Helical" evidence="3">
    <location>
        <begin position="508"/>
        <end position="525"/>
    </location>
</feature>
<dbReference type="GeneID" id="10099119"/>
<keyword evidence="6" id="KW-1185">Reference proteome</keyword>
<feature type="transmembrane region" description="Helical" evidence="3">
    <location>
        <begin position="482"/>
        <end position="502"/>
    </location>
</feature>
<feature type="transmembrane region" description="Helical" evidence="3">
    <location>
        <begin position="677"/>
        <end position="702"/>
    </location>
</feature>
<evidence type="ECO:0000256" key="1">
    <source>
        <dbReference type="ARBA" id="ARBA00004141"/>
    </source>
</evidence>
<dbReference type="EMBL" id="AP007167">
    <property type="protein sequence ID" value="BAE63560.1"/>
    <property type="molecule type" value="Genomic_DNA"/>
</dbReference>
<name>Q2U4F5_ASPOR</name>
<feature type="transmembrane region" description="Helical" evidence="3">
    <location>
        <begin position="786"/>
        <end position="811"/>
    </location>
</feature>
<dbReference type="EMBL" id="BA000054">
    <property type="protein sequence ID" value="BAE63560.1"/>
    <property type="molecule type" value="Genomic_DNA"/>
</dbReference>
<dbReference type="InterPro" id="IPR008775">
    <property type="entry name" value="Phytyl_CoA_dOase-like"/>
</dbReference>
<feature type="transmembrane region" description="Helical" evidence="3">
    <location>
        <begin position="755"/>
        <end position="774"/>
    </location>
</feature>
<feature type="region of interest" description="Disordered" evidence="2">
    <location>
        <begin position="1"/>
        <end position="20"/>
    </location>
</feature>
<evidence type="ECO:0000256" key="2">
    <source>
        <dbReference type="SAM" id="MobiDB-lite"/>
    </source>
</evidence>
<dbReference type="Gene3D" id="1.20.1250.20">
    <property type="entry name" value="MFS general substrate transporter like domains"/>
    <property type="match status" value="1"/>
</dbReference>
<dbReference type="GO" id="GO:0016020">
    <property type="term" value="C:membrane"/>
    <property type="evidence" value="ECO:0007669"/>
    <property type="project" value="UniProtKB-SubCell"/>
</dbReference>
<dbReference type="InterPro" id="IPR036259">
    <property type="entry name" value="MFS_trans_sf"/>
</dbReference>
<feature type="transmembrane region" description="Helical" evidence="3">
    <location>
        <begin position="852"/>
        <end position="874"/>
    </location>
</feature>
<evidence type="ECO:0000256" key="3">
    <source>
        <dbReference type="SAM" id="Phobius"/>
    </source>
</evidence>
<dbReference type="SUPFAM" id="SSF103473">
    <property type="entry name" value="MFS general substrate transporter"/>
    <property type="match status" value="1"/>
</dbReference>
<dbReference type="PANTHER" id="PTHR31630">
    <property type="entry name" value="PHYTANOYL-COA DIOXYGENASE-RELATED-RELATED"/>
    <property type="match status" value="1"/>
</dbReference>
<dbReference type="OMA" id="TTHMAPW"/>
<sequence length="889" mass="99010">MTPYIGDTADPSSEPVKHGDWRDEFDAKGYVVLKNVVPKERALYYRQKMLDWLGSFDNGFNINDRSTWTEENLPWSFKNGMYLNYCAAHEKYVWDAKQEPGVLDAFAKIWGTDELIASYDTVNITLPNAAEMGGTKPWPHVDQAPERNGMHCVQGFINCPEQGRNSKMLTHVRLAVSEAGPKDGGLVVMEGSAPLFEKFFKEFPPDRTKGPLAALHYDFYPFQDEELKWYEARGCKIVKVCAEPGDLVLWDSRQMHYAVYPETDLIRTVIYTCYTPAAWISPEDLEKKKEIFHKWEATTHWPHINIHSHGKHMIDEGYYIRGYRVIRKYVSDCKMNGSLYFLRSGLTLTGSPRLPIGHHTGIIIGLGYPKYSKSTRPAMEAKSTSEVQIEDVETFNNKVYNQVVGSTKLINDSEVVLVPTPSNDPNGKGFDYPLNLPVWQKYVILFIVGAFAATGNLMTSGMSAFLPAVRASYNGDPKTNDLITWPAFFMGIGNLIAIPLSYAIGRRPIYLFSSILLAFGCLWCAKSESLESHIAGRDLMSIAAGTCEALCPIIVQEIFFLHERGRAIAAFSALQTVGTAALIIASPYIASDSHLGWRWWYGIFGCVSGAVALLSIIFVKETKYTRSMEALNGEGIKLEGVLVPVTTHMAPWSGNAEWSLTIDCCKQMCQVVLFPNVLWLILLNSAGLGIYVLMSALFAGVLVKPPFLWGFNTLGYVFAGQIVTAVAVPIVCGYFSDQITKLLSKRNNGVSEPEYRLLAVILPTVAILLSTIIYGKTAEHPQYWTWAGIAVTLNFEYFGFVGIVVSSFVYCMDAYPQRVDATLVLICSCRGFIGFGISYGAIAFVHKTGYEGAFNICAGIMAALMVIGIFIYIFGRQIRRRTQKFAGGT</sequence>
<keyword evidence="3" id="KW-0472">Membrane</keyword>
<dbReference type="Proteomes" id="UP000006564">
    <property type="component" value="Chromosome 6"/>
</dbReference>
<proteinExistence type="predicted"/>
<feature type="transmembrane region" description="Helical" evidence="3">
    <location>
        <begin position="823"/>
        <end position="846"/>
    </location>
</feature>
<dbReference type="InterPro" id="IPR020846">
    <property type="entry name" value="MFS_dom"/>
</dbReference>
<reference evidence="5 6" key="1">
    <citation type="journal article" date="2005" name="Nature">
        <title>Genome sequencing and analysis of Aspergillus oryzae.</title>
        <authorList>
            <person name="Machida M."/>
            <person name="Asai K."/>
            <person name="Sano M."/>
            <person name="Tanaka T."/>
            <person name="Kumagai T."/>
            <person name="Terai G."/>
            <person name="Kusumoto K."/>
            <person name="Arima T."/>
            <person name="Akita O."/>
            <person name="Kashiwagi Y."/>
            <person name="Abe K."/>
            <person name="Gomi K."/>
            <person name="Horiuchi H."/>
            <person name="Kitamoto K."/>
            <person name="Kobayashi T."/>
            <person name="Takeuchi M."/>
            <person name="Denning D.W."/>
            <person name="Galagan J.E."/>
            <person name="Nierman W.C."/>
            <person name="Yu J."/>
            <person name="Archer D.B."/>
            <person name="Bennett J.W."/>
            <person name="Bhatnagar D."/>
            <person name="Cleveland T.E."/>
            <person name="Fedorova N.D."/>
            <person name="Gotoh O."/>
            <person name="Horikawa H."/>
            <person name="Hosoyama A."/>
            <person name="Ichinomiya M."/>
            <person name="Igarashi R."/>
            <person name="Iwashita K."/>
            <person name="Juvvadi P.R."/>
            <person name="Kato M."/>
            <person name="Kato Y."/>
            <person name="Kin T."/>
            <person name="Kokubun A."/>
            <person name="Maeda H."/>
            <person name="Maeyama N."/>
            <person name="Maruyama J."/>
            <person name="Nagasaki H."/>
            <person name="Nakajima T."/>
            <person name="Oda K."/>
            <person name="Okada K."/>
            <person name="Paulsen I."/>
            <person name="Sakamoto K."/>
            <person name="Sawano T."/>
            <person name="Takahashi M."/>
            <person name="Takase K."/>
            <person name="Terabayashi Y."/>
            <person name="Wortman J."/>
            <person name="Yamada O."/>
            <person name="Yamagata Y."/>
            <person name="Anazawa H."/>
            <person name="Hata Y."/>
            <person name="Koide Y."/>
            <person name="Komori T."/>
            <person name="Koyama Y."/>
            <person name="Minetoki T."/>
            <person name="Suharnan S."/>
            <person name="Tanaka A."/>
            <person name="Isono K."/>
            <person name="Kuhara S."/>
            <person name="Ogasawara N."/>
            <person name="Kikuchi H."/>
        </authorList>
    </citation>
    <scope>NUCLEOTIDE SEQUENCE [LARGE SCALE GENOMIC DNA]</scope>
    <source>
        <strain evidence="6">ATCC 42149 / RIB 40</strain>
    </source>
</reference>
<dbReference type="AlphaFoldDB" id="Q2U4F5"/>
<dbReference type="Gene3D" id="2.60.120.620">
    <property type="entry name" value="q2cbj1_9rhob like domain"/>
    <property type="match status" value="1"/>
</dbReference>
<dbReference type="VEuPathDB" id="FungiDB:AO090020000365"/>
<dbReference type="PANTHER" id="PTHR31630:SF6">
    <property type="entry name" value="PHYTANOYL-COA DIOXYGENASE-RELATED"/>
    <property type="match status" value="1"/>
</dbReference>
<organism evidence="5 6">
    <name type="scientific">Aspergillus oryzae (strain ATCC 42149 / RIB 40)</name>
    <name type="common">Yellow koji mold</name>
    <dbReference type="NCBI Taxonomy" id="510516"/>
    <lineage>
        <taxon>Eukaryota</taxon>
        <taxon>Fungi</taxon>
        <taxon>Dikarya</taxon>
        <taxon>Ascomycota</taxon>
        <taxon>Pezizomycotina</taxon>
        <taxon>Eurotiomycetes</taxon>
        <taxon>Eurotiomycetidae</taxon>
        <taxon>Eurotiales</taxon>
        <taxon>Aspergillaceae</taxon>
        <taxon>Aspergillus</taxon>
        <taxon>Aspergillus subgen. Circumdati</taxon>
    </lineage>
</organism>
<dbReference type="KEGG" id="aor:AO090020000365"/>
<dbReference type="PROSITE" id="PS50850">
    <property type="entry name" value="MFS"/>
    <property type="match status" value="1"/>
</dbReference>
<feature type="domain" description="Major facilitator superfamily (MFS) profile" evidence="4">
    <location>
        <begin position="442"/>
        <end position="880"/>
    </location>
</feature>
<dbReference type="RefSeq" id="XP_023092811.1">
    <property type="nucleotide sequence ID" value="XM_023238035.1"/>
</dbReference>
<gene>
    <name evidence="5" type="ORF">AO090020000365</name>
</gene>
<dbReference type="GO" id="GO:0022857">
    <property type="term" value="F:transmembrane transporter activity"/>
    <property type="evidence" value="ECO:0007669"/>
    <property type="project" value="InterPro"/>
</dbReference>
<dbReference type="InterPro" id="IPR011701">
    <property type="entry name" value="MFS"/>
</dbReference>
<comment type="subcellular location">
    <subcellularLocation>
        <location evidence="1">Membrane</location>
        <topology evidence="1">Multi-pass membrane protein</topology>
    </subcellularLocation>
</comment>
<keyword evidence="3" id="KW-0812">Transmembrane</keyword>
<evidence type="ECO:0000259" key="4">
    <source>
        <dbReference type="PROSITE" id="PS50850"/>
    </source>
</evidence>
<evidence type="ECO:0000313" key="5">
    <source>
        <dbReference type="EMBL" id="BAE63560.1"/>
    </source>
</evidence>
<feature type="transmembrane region" description="Helical" evidence="3">
    <location>
        <begin position="714"/>
        <end position="735"/>
    </location>
</feature>